<dbReference type="SUPFAM" id="SSF55811">
    <property type="entry name" value="Nudix"/>
    <property type="match status" value="1"/>
</dbReference>
<keyword evidence="4" id="KW-0378">Hydrolase</keyword>
<name>A0A087MF47_9GAMM</name>
<accession>A0A087MF47</accession>
<evidence type="ECO:0000313" key="9">
    <source>
        <dbReference type="Proteomes" id="UP000029085"/>
    </source>
</evidence>
<dbReference type="GO" id="GO:0046872">
    <property type="term" value="F:metal ion binding"/>
    <property type="evidence" value="ECO:0007669"/>
    <property type="project" value="UniProtKB-KW"/>
</dbReference>
<dbReference type="PATRIC" id="fig|1121014.3.peg.2592"/>
<evidence type="ECO:0000256" key="5">
    <source>
        <dbReference type="ARBA" id="ARBA00022842"/>
    </source>
</evidence>
<evidence type="ECO:0000256" key="6">
    <source>
        <dbReference type="ARBA" id="ARBA00023211"/>
    </source>
</evidence>
<comment type="cofactor">
    <cofactor evidence="1">
        <name>Mn(2+)</name>
        <dbReference type="ChEBI" id="CHEBI:29035"/>
    </cofactor>
</comment>
<dbReference type="PANTHER" id="PTHR12992">
    <property type="entry name" value="NUDIX HYDROLASE"/>
    <property type="match status" value="1"/>
</dbReference>
<dbReference type="Gene3D" id="3.90.79.10">
    <property type="entry name" value="Nucleoside Triphosphate Pyrophosphohydrolase"/>
    <property type="match status" value="1"/>
</dbReference>
<dbReference type="InterPro" id="IPR015797">
    <property type="entry name" value="NUDIX_hydrolase-like_dom_sf"/>
</dbReference>
<keyword evidence="6" id="KW-0464">Manganese</keyword>
<dbReference type="CDD" id="cd03426">
    <property type="entry name" value="NUDIX_CoAse_Nudt7"/>
    <property type="match status" value="1"/>
</dbReference>
<evidence type="ECO:0000256" key="1">
    <source>
        <dbReference type="ARBA" id="ARBA00001936"/>
    </source>
</evidence>
<keyword evidence="3" id="KW-0479">Metal-binding</keyword>
<evidence type="ECO:0000259" key="7">
    <source>
        <dbReference type="PROSITE" id="PS51462"/>
    </source>
</evidence>
<comment type="cofactor">
    <cofactor evidence="2">
        <name>Mg(2+)</name>
        <dbReference type="ChEBI" id="CHEBI:18420"/>
    </cofactor>
</comment>
<comment type="caution">
    <text evidence="8">The sequence shown here is derived from an EMBL/GenBank/DDBJ whole genome shotgun (WGS) entry which is preliminary data.</text>
</comment>
<keyword evidence="5" id="KW-0460">Magnesium</keyword>
<dbReference type="STRING" id="1121014.N788_08465"/>
<dbReference type="Pfam" id="PF00293">
    <property type="entry name" value="NUDIX"/>
    <property type="match status" value="1"/>
</dbReference>
<dbReference type="EMBL" id="AVCJ01000051">
    <property type="protein sequence ID" value="KFL35500.1"/>
    <property type="molecule type" value="Genomic_DNA"/>
</dbReference>
<reference evidence="9" key="1">
    <citation type="submission" date="2013-08" db="EMBL/GenBank/DDBJ databases">
        <title>Genome sequencing of Arenimonas donghaensis.</title>
        <authorList>
            <person name="Chen F."/>
            <person name="Wang G."/>
        </authorList>
    </citation>
    <scope>NUCLEOTIDE SEQUENCE [LARGE SCALE GENOMIC DNA]</scope>
    <source>
        <strain evidence="9">HO3-R19</strain>
    </source>
</reference>
<dbReference type="NCBIfam" id="NF007980">
    <property type="entry name" value="PRK10707.1"/>
    <property type="match status" value="1"/>
</dbReference>
<dbReference type="InterPro" id="IPR045121">
    <property type="entry name" value="CoAse"/>
</dbReference>
<dbReference type="PANTHER" id="PTHR12992:SF11">
    <property type="entry name" value="MITOCHONDRIAL COENZYME A DIPHOSPHATASE NUDT8"/>
    <property type="match status" value="1"/>
</dbReference>
<dbReference type="GO" id="GO:0010945">
    <property type="term" value="F:coenzyme A diphosphatase activity"/>
    <property type="evidence" value="ECO:0007669"/>
    <property type="project" value="InterPro"/>
</dbReference>
<dbReference type="Proteomes" id="UP000029085">
    <property type="component" value="Unassembled WGS sequence"/>
</dbReference>
<evidence type="ECO:0000256" key="2">
    <source>
        <dbReference type="ARBA" id="ARBA00001946"/>
    </source>
</evidence>
<dbReference type="InterPro" id="IPR000086">
    <property type="entry name" value="NUDIX_hydrolase_dom"/>
</dbReference>
<proteinExistence type="predicted"/>
<evidence type="ECO:0000313" key="8">
    <source>
        <dbReference type="EMBL" id="KFL35500.1"/>
    </source>
</evidence>
<evidence type="ECO:0000256" key="4">
    <source>
        <dbReference type="ARBA" id="ARBA00022801"/>
    </source>
</evidence>
<feature type="domain" description="Nudix hydrolase" evidence="7">
    <location>
        <begin position="42"/>
        <end position="174"/>
    </location>
</feature>
<dbReference type="AlphaFoldDB" id="A0A087MF47"/>
<sequence>MTRPFDPLERLPHALLPLDRPPPGPGWNHAELADLLPAGLPLRQAAVLVALVERPGGPQVLLTRRTEALRHHAGQIAFPGGRIENSDADPVEAALREAHEEVGLPGALSTPQGYLDPFVTITGFHVFPVVARVQDAFRAAPDPSEVAEAFEVPLRFLLDPDNVRTLDVDFQGRQRRVLELSYGGHRIWGATASMLVNFRQRLEQHG</sequence>
<reference evidence="8 9" key="2">
    <citation type="journal article" date="2015" name="Stand. Genomic Sci.">
        <title>High quality draft genomic sequence of Arenimonas donghaensis DSM 18148(T).</title>
        <authorList>
            <person name="Chen F."/>
            <person name="Wang H."/>
            <person name="Cao Y."/>
            <person name="Li X."/>
            <person name="Wang G."/>
        </authorList>
    </citation>
    <scope>NUCLEOTIDE SEQUENCE [LARGE SCALE GENOMIC DNA]</scope>
    <source>
        <strain evidence="8 9">HO3-R19</strain>
    </source>
</reference>
<dbReference type="PROSITE" id="PS51462">
    <property type="entry name" value="NUDIX"/>
    <property type="match status" value="1"/>
</dbReference>
<keyword evidence="9" id="KW-1185">Reference proteome</keyword>
<organism evidence="8 9">
    <name type="scientific">Arenimonas donghaensis DSM 18148 = HO3-R19</name>
    <dbReference type="NCBI Taxonomy" id="1121014"/>
    <lineage>
        <taxon>Bacteria</taxon>
        <taxon>Pseudomonadati</taxon>
        <taxon>Pseudomonadota</taxon>
        <taxon>Gammaproteobacteria</taxon>
        <taxon>Lysobacterales</taxon>
        <taxon>Lysobacteraceae</taxon>
        <taxon>Arenimonas</taxon>
    </lineage>
</organism>
<evidence type="ECO:0000256" key="3">
    <source>
        <dbReference type="ARBA" id="ARBA00022723"/>
    </source>
</evidence>
<protein>
    <recommendedName>
        <fullName evidence="7">Nudix hydrolase domain-containing protein</fullName>
    </recommendedName>
</protein>
<gene>
    <name evidence="8" type="ORF">N788_08465</name>
</gene>